<keyword evidence="3" id="KW-1185">Reference proteome</keyword>
<evidence type="ECO:0000313" key="1">
    <source>
        <dbReference type="EMBL" id="GBL64966.1"/>
    </source>
</evidence>
<gene>
    <name evidence="1" type="ORF">AVEN_19297_1</name>
    <name evidence="2" type="ORF">AVEN_219693_1</name>
</gene>
<dbReference type="EMBL" id="BGPR01152797">
    <property type="protein sequence ID" value="GBL64966.1"/>
    <property type="molecule type" value="Genomic_DNA"/>
</dbReference>
<sequence length="77" mass="8769">RDQEHAQMGETAERRINFLPVLGAIRLAIAGEALAVVTCPAIMMAEHFVRPFNEILRSRPAVTYRQKLPEDDQLHRC</sequence>
<comment type="caution">
    <text evidence="2">The sequence shown here is derived from an EMBL/GenBank/DDBJ whole genome shotgun (WGS) entry which is preliminary data.</text>
</comment>
<reference evidence="2 3" key="1">
    <citation type="journal article" date="2019" name="Sci. Rep.">
        <title>Orb-weaving spider Araneus ventricosus genome elucidates the spidroin gene catalogue.</title>
        <authorList>
            <person name="Kono N."/>
            <person name="Nakamura H."/>
            <person name="Ohtoshi R."/>
            <person name="Moran D.A.P."/>
            <person name="Shinohara A."/>
            <person name="Yoshida Y."/>
            <person name="Fujiwara M."/>
            <person name="Mori M."/>
            <person name="Tomita M."/>
            <person name="Arakawa K."/>
        </authorList>
    </citation>
    <scope>NUCLEOTIDE SEQUENCE [LARGE SCALE GENOMIC DNA]</scope>
</reference>
<evidence type="ECO:0000313" key="2">
    <source>
        <dbReference type="EMBL" id="GBL65022.1"/>
    </source>
</evidence>
<evidence type="ECO:0000313" key="3">
    <source>
        <dbReference type="Proteomes" id="UP000499080"/>
    </source>
</evidence>
<dbReference type="EMBL" id="BGPR01152812">
    <property type="protein sequence ID" value="GBL65022.1"/>
    <property type="molecule type" value="Genomic_DNA"/>
</dbReference>
<name>A0A4Y1ZSC5_ARAVE</name>
<proteinExistence type="predicted"/>
<protein>
    <submittedName>
        <fullName evidence="2">Uncharacterized protein</fullName>
    </submittedName>
</protein>
<feature type="non-terminal residue" evidence="2">
    <location>
        <position position="1"/>
    </location>
</feature>
<accession>A0A4Y1ZSC5</accession>
<organism evidence="2 3">
    <name type="scientific">Araneus ventricosus</name>
    <name type="common">Orbweaver spider</name>
    <name type="synonym">Epeira ventricosa</name>
    <dbReference type="NCBI Taxonomy" id="182803"/>
    <lineage>
        <taxon>Eukaryota</taxon>
        <taxon>Metazoa</taxon>
        <taxon>Ecdysozoa</taxon>
        <taxon>Arthropoda</taxon>
        <taxon>Chelicerata</taxon>
        <taxon>Arachnida</taxon>
        <taxon>Araneae</taxon>
        <taxon>Araneomorphae</taxon>
        <taxon>Entelegynae</taxon>
        <taxon>Araneoidea</taxon>
        <taxon>Araneidae</taxon>
        <taxon>Araneus</taxon>
    </lineage>
</organism>
<dbReference type="AlphaFoldDB" id="A0A4Y1ZSC5"/>
<dbReference type="Proteomes" id="UP000499080">
    <property type="component" value="Unassembled WGS sequence"/>
</dbReference>